<reference evidence="1" key="1">
    <citation type="journal article" date="2021" name="Proc. Natl. Acad. Sci. U.S.A.">
        <title>A Catalog of Tens of Thousands of Viruses from Human Metagenomes Reveals Hidden Associations with Chronic Diseases.</title>
        <authorList>
            <person name="Tisza M.J."/>
            <person name="Buck C.B."/>
        </authorList>
    </citation>
    <scope>NUCLEOTIDE SEQUENCE</scope>
    <source>
        <strain evidence="1">Ct0jJ30</strain>
    </source>
</reference>
<evidence type="ECO:0000313" key="1">
    <source>
        <dbReference type="EMBL" id="DAE06535.1"/>
    </source>
</evidence>
<accession>A0A8S5PH71</accession>
<dbReference type="EMBL" id="BK015439">
    <property type="protein sequence ID" value="DAE06535.1"/>
    <property type="molecule type" value="Genomic_DNA"/>
</dbReference>
<proteinExistence type="predicted"/>
<name>A0A8S5PH71_9CAUD</name>
<sequence>MSALIGVATVPSANKIYSFVPPVFTYLGDVKSPVRVPPVKGRYLLASALRLRAFYVAVEIGLLISAVLSTLSRPT</sequence>
<protein>
    <submittedName>
        <fullName evidence="1">Uncharacterized protein</fullName>
    </submittedName>
</protein>
<organism evidence="1">
    <name type="scientific">Myoviridae sp. ct0jJ30</name>
    <dbReference type="NCBI Taxonomy" id="2825014"/>
    <lineage>
        <taxon>Viruses</taxon>
        <taxon>Duplodnaviria</taxon>
        <taxon>Heunggongvirae</taxon>
        <taxon>Uroviricota</taxon>
        <taxon>Caudoviricetes</taxon>
    </lineage>
</organism>